<dbReference type="Pfam" id="PF10145">
    <property type="entry name" value="PhageMin_Tail"/>
    <property type="match status" value="1"/>
</dbReference>
<accession>A0A7X5QAF8</accession>
<organism evidence="4 5">
    <name type="scientific">Photorhabdus cinerea</name>
    <dbReference type="NCBI Taxonomy" id="471575"/>
    <lineage>
        <taxon>Bacteria</taxon>
        <taxon>Pseudomonadati</taxon>
        <taxon>Pseudomonadota</taxon>
        <taxon>Gammaproteobacteria</taxon>
        <taxon>Enterobacterales</taxon>
        <taxon>Morganellaceae</taxon>
        <taxon>Photorhabdus</taxon>
    </lineage>
</organism>
<dbReference type="InterPro" id="IPR010090">
    <property type="entry name" value="Phage_tape_meas"/>
</dbReference>
<reference evidence="4 5" key="1">
    <citation type="submission" date="2018-02" db="EMBL/GenBank/DDBJ databases">
        <authorList>
            <person name="Machado R.A."/>
        </authorList>
    </citation>
    <scope>NUCLEOTIDE SEQUENCE [LARGE SCALE GENOMIC DNA]</scope>
    <source>
        <strain evidence="4 5">DSM 19724</strain>
    </source>
</reference>
<feature type="coiled-coil region" evidence="1">
    <location>
        <begin position="107"/>
        <end position="134"/>
    </location>
</feature>
<evidence type="ECO:0000313" key="4">
    <source>
        <dbReference type="EMBL" id="NHB90748.1"/>
    </source>
</evidence>
<evidence type="ECO:0000259" key="3">
    <source>
        <dbReference type="Pfam" id="PF10145"/>
    </source>
</evidence>
<comment type="caution">
    <text evidence="4">The sequence shown here is derived from an EMBL/GenBank/DDBJ whole genome shotgun (WGS) entry which is preliminary data.</text>
</comment>
<name>A0A7X5QAF8_9GAMM</name>
<feature type="compositionally biased region" description="Basic and acidic residues" evidence="2">
    <location>
        <begin position="30"/>
        <end position="49"/>
    </location>
</feature>
<feature type="region of interest" description="Disordered" evidence="2">
    <location>
        <begin position="30"/>
        <end position="74"/>
    </location>
</feature>
<keyword evidence="5" id="KW-1185">Reference proteome</keyword>
<evidence type="ECO:0000313" key="5">
    <source>
        <dbReference type="Proteomes" id="UP000591844"/>
    </source>
</evidence>
<dbReference type="EMBL" id="PUJW01000001">
    <property type="protein sequence ID" value="NHB90748.1"/>
    <property type="molecule type" value="Genomic_DNA"/>
</dbReference>
<feature type="domain" description="Phage tail tape measure protein" evidence="3">
    <location>
        <begin position="212"/>
        <end position="400"/>
    </location>
</feature>
<evidence type="ECO:0000256" key="1">
    <source>
        <dbReference type="SAM" id="Coils"/>
    </source>
</evidence>
<gene>
    <name evidence="4" type="ORF">C5469_00880</name>
</gene>
<evidence type="ECO:0000256" key="2">
    <source>
        <dbReference type="SAM" id="MobiDB-lite"/>
    </source>
</evidence>
<proteinExistence type="predicted"/>
<dbReference type="AlphaFoldDB" id="A0A7X5QAF8"/>
<sequence length="756" mass="81218">MSRDLKISLAVSFRDEASRDVIKLLRDVTKGAEDAGKAADRAAEREGRQQQRRRKASQEMTAAARRQARDDRARETLGVRAERAIQREITRTIASYNRLARSGTLSVAEQSRAYDAMRQRVAALRNEMQGVSRLAKLGAFGNKFGNKMMTVGGGLAAGGMVVAKPVKEQMGYEQRLAYLSNTAFNERDVAGRKAGKAELHNIIRTSVEAGGGTKEQATDLLSEMLANGAFSFDETKTLMPILQQYATITQVSGAQLAKVIESLKGYGITSADDMMKALDAAIRAGQEGSFEFADMARWLPEILSKAKENGYAGLEELVKILSYTQSAKKNAASSDEAGNNLANLIAKLNSTDLSRRAARIKFDGYGIDIAKTLADARGKGIDPLETLVLLTDRIATQNPELRNIEKALASTDQKSPEYQRLLQSQQKIYESSSIGRLLADQQAMMALLAIRNYRQFISDVQADVRKQLTMPKGQGEGARSLVVIADENEFKLQQAKNAKDFAEMDAVKPLSDFTGDVSKLLTDLSKEFPTLTTAVVGATTAIEAMAVAAVAFAGLKFITGRSGIPPGSTAAAGGGSGGNTGRFGRVGRWLRTSTSGLTGSLSRLLSTPAGRAIPGIGAGLAAYQGTQDFPLFQIQSKDEKLAEVRQRLGRELTELETALYGTAGAKDAWNDIKSLFGADEELAIKKAPVTMQDVEKAGIVPTTVNTFPKSQTNTAPPPLPPITINSQLTVDGRVLAEATNQYNAAEAGRGTGGLYP</sequence>
<protein>
    <recommendedName>
        <fullName evidence="3">Phage tail tape measure protein domain-containing protein</fullName>
    </recommendedName>
</protein>
<dbReference type="RefSeq" id="WP_166301040.1">
    <property type="nucleotide sequence ID" value="NZ_CAWPIB010000001.1"/>
</dbReference>
<keyword evidence="1" id="KW-0175">Coiled coil</keyword>
<dbReference type="Proteomes" id="UP000591844">
    <property type="component" value="Unassembled WGS sequence"/>
</dbReference>